<dbReference type="InterPro" id="IPR054767">
    <property type="entry name" value="Cas10-Cmr2_palm2"/>
</dbReference>
<dbReference type="PROSITE" id="PS50887">
    <property type="entry name" value="GGDEF"/>
    <property type="match status" value="1"/>
</dbReference>
<dbReference type="InterPro" id="IPR043128">
    <property type="entry name" value="Rev_trsase/Diguanyl_cyclase"/>
</dbReference>
<gene>
    <name evidence="4" type="primary">cas10</name>
    <name evidence="4" type="ORF">HUK38_05015</name>
</gene>
<dbReference type="AlphaFoldDB" id="A0A839H7N8"/>
<keyword evidence="1" id="KW-0547">Nucleotide-binding</keyword>
<dbReference type="Pfam" id="PF12469">
    <property type="entry name" value="Cmr2_N"/>
    <property type="match status" value="1"/>
</dbReference>
<dbReference type="RefSeq" id="WP_182583102.1">
    <property type="nucleotide sequence ID" value="NZ_JABVCQ010000008.1"/>
</dbReference>
<reference evidence="4 5" key="1">
    <citation type="journal article" date="2020" name="Arch. Microbiol.">
        <title>The genome sequence of the giant phototrophic gammaproteobacterium Thiospirillum jenense gives insight into its physiological properties and phylogenetic relationships.</title>
        <authorList>
            <person name="Imhoff J.F."/>
            <person name="Meyer T.E."/>
            <person name="Kyndt J.A."/>
        </authorList>
    </citation>
    <scope>NUCLEOTIDE SEQUENCE [LARGE SCALE GENOMIC DNA]</scope>
    <source>
        <strain evidence="4 5">DSM 216</strain>
    </source>
</reference>
<name>A0A839H7N8_9GAMM</name>
<evidence type="ECO:0000313" key="4">
    <source>
        <dbReference type="EMBL" id="MBB1125593.1"/>
    </source>
</evidence>
<keyword evidence="5" id="KW-1185">Reference proteome</keyword>
<evidence type="ECO:0000256" key="1">
    <source>
        <dbReference type="ARBA" id="ARBA00022741"/>
    </source>
</evidence>
<dbReference type="GO" id="GO:0051607">
    <property type="term" value="P:defense response to virus"/>
    <property type="evidence" value="ECO:0007669"/>
    <property type="project" value="UniProtKB-KW"/>
</dbReference>
<dbReference type="EMBL" id="JABVCQ010000008">
    <property type="protein sequence ID" value="MBB1125593.1"/>
    <property type="molecule type" value="Genomic_DNA"/>
</dbReference>
<feature type="domain" description="GGDEF" evidence="3">
    <location>
        <begin position="344"/>
        <end position="489"/>
    </location>
</feature>
<organism evidence="4 5">
    <name type="scientific">Thiospirillum jenense</name>
    <dbReference type="NCBI Taxonomy" id="1653858"/>
    <lineage>
        <taxon>Bacteria</taxon>
        <taxon>Pseudomonadati</taxon>
        <taxon>Pseudomonadota</taxon>
        <taxon>Gammaproteobacteria</taxon>
        <taxon>Chromatiales</taxon>
        <taxon>Chromatiaceae</taxon>
        <taxon>Thiospirillum</taxon>
    </lineage>
</organism>
<dbReference type="NCBIfam" id="TIGR02577">
    <property type="entry name" value="cas_TM1794_Cmr2"/>
    <property type="match status" value="1"/>
</dbReference>
<evidence type="ECO:0000256" key="2">
    <source>
        <dbReference type="ARBA" id="ARBA00023118"/>
    </source>
</evidence>
<dbReference type="InterPro" id="IPR038242">
    <property type="entry name" value="Cmr2_N"/>
</dbReference>
<dbReference type="GO" id="GO:0000166">
    <property type="term" value="F:nucleotide binding"/>
    <property type="evidence" value="ECO:0007669"/>
    <property type="project" value="UniProtKB-KW"/>
</dbReference>
<dbReference type="Gene3D" id="3.30.70.270">
    <property type="match status" value="1"/>
</dbReference>
<dbReference type="Proteomes" id="UP000548632">
    <property type="component" value="Unassembled WGS sequence"/>
</dbReference>
<sequence>MPRYLVTLSLGPVQSLIEAARRTRDLWCGSWLLSESARAAARVLHQAQPGCLIFPCPANPDVELQPQKTPRDDANIANIIRAEVELADAAAARDLCERAKTAAAERLRELGEQALGELRVKLRHDVWQAQIGDILESFAAWVEIADSATGEQTAYQRASVNLSATLAARKTTRDFQPSALELAGLPKSSLDGAMETVLPDAERWSDKHRDRLKLGLSGSEQLDALGVMKRLAGDVEQFTAYARVAADPWIEQLQPDQQRALSAAYDPLVQFDLATRVRGNVDSKTGQSIYAALPYDAQLLYEFRLDNARAGRGDDALGADEIAALDQLRSVIRQLSKDAGAPVPYAVILKADGDRMGKLLQQAKTADNSRAISRELHGFASSVREIVRKHRGHAIYAGGDDVLALLPLPNAVPCARALADEFAKVMGKVATDLRVDAAESPTLSVGLGIGHFMEPLGRLRKRAGDAEHLAKGNGLPEQQQRNALAIILGVRSGGEVKWRANWNDATAFDDLQQFINAYRAGQLPSRVAYDLRAIDLRLDWLRDDQTPTAIGMRRAEVARMLDRARMKGGGDQLNDKERDLILNSTQRQPLAKLANTLIMARWLAARSANDLNVRGE</sequence>
<proteinExistence type="predicted"/>
<dbReference type="InterPro" id="IPR013407">
    <property type="entry name" value="CRISPR-assoc_prot_Cmr2"/>
</dbReference>
<accession>A0A839H7N8</accession>
<dbReference type="Gene3D" id="3.30.70.2220">
    <property type="entry name" value="CRISPR-Cas system, Cmr2 subunit, D1 domain, cysteine cluster"/>
    <property type="match status" value="1"/>
</dbReference>
<protein>
    <submittedName>
        <fullName evidence="4">Type III-B CRISPR-associated protein Cas10/Cmr2</fullName>
    </submittedName>
</protein>
<dbReference type="InterPro" id="IPR000160">
    <property type="entry name" value="GGDEF_dom"/>
</dbReference>
<keyword evidence="2" id="KW-0051">Antiviral defense</keyword>
<evidence type="ECO:0000313" key="5">
    <source>
        <dbReference type="Proteomes" id="UP000548632"/>
    </source>
</evidence>
<evidence type="ECO:0000259" key="3">
    <source>
        <dbReference type="PROSITE" id="PS50887"/>
    </source>
</evidence>
<comment type="caution">
    <text evidence="4">The sequence shown here is derived from an EMBL/GenBank/DDBJ whole genome shotgun (WGS) entry which is preliminary data.</text>
</comment>
<dbReference type="Pfam" id="PF22335">
    <property type="entry name" value="Cas10-Cmr2_palm2"/>
    <property type="match status" value="1"/>
</dbReference>
<dbReference type="InterPro" id="IPR024615">
    <property type="entry name" value="CRISPR-assoc_Cmr2_N"/>
</dbReference>